<dbReference type="InterPro" id="IPR036179">
    <property type="entry name" value="Ig-like_dom_sf"/>
</dbReference>
<feature type="domain" description="Ig-like" evidence="6">
    <location>
        <begin position="122"/>
        <end position="219"/>
    </location>
</feature>
<feature type="region of interest" description="Disordered" evidence="4">
    <location>
        <begin position="249"/>
        <end position="268"/>
    </location>
</feature>
<comment type="subcellular location">
    <subcellularLocation>
        <location evidence="1">Membrane</location>
    </subcellularLocation>
</comment>
<evidence type="ECO:0000256" key="5">
    <source>
        <dbReference type="SAM" id="SignalP"/>
    </source>
</evidence>
<keyword evidence="2" id="KW-0812">Transmembrane</keyword>
<evidence type="ECO:0000256" key="1">
    <source>
        <dbReference type="ARBA" id="ARBA00004370"/>
    </source>
</evidence>
<dbReference type="GO" id="GO:0004888">
    <property type="term" value="F:transmembrane signaling receptor activity"/>
    <property type="evidence" value="ECO:0007669"/>
    <property type="project" value="TreeGrafter"/>
</dbReference>
<dbReference type="AlphaFoldDB" id="A0AAV1G436"/>
<dbReference type="GO" id="GO:0005886">
    <property type="term" value="C:plasma membrane"/>
    <property type="evidence" value="ECO:0007669"/>
    <property type="project" value="TreeGrafter"/>
</dbReference>
<dbReference type="EMBL" id="OY660874">
    <property type="protein sequence ID" value="CAJ1067313.1"/>
    <property type="molecule type" value="Genomic_DNA"/>
</dbReference>
<dbReference type="SMART" id="SM00409">
    <property type="entry name" value="IG"/>
    <property type="match status" value="2"/>
</dbReference>
<organism evidence="7 8">
    <name type="scientific">Xyrichtys novacula</name>
    <name type="common">Pearly razorfish</name>
    <name type="synonym">Hemipteronotus novacula</name>
    <dbReference type="NCBI Taxonomy" id="13765"/>
    <lineage>
        <taxon>Eukaryota</taxon>
        <taxon>Metazoa</taxon>
        <taxon>Chordata</taxon>
        <taxon>Craniata</taxon>
        <taxon>Vertebrata</taxon>
        <taxon>Euteleostomi</taxon>
        <taxon>Actinopterygii</taxon>
        <taxon>Neopterygii</taxon>
        <taxon>Teleostei</taxon>
        <taxon>Neoteleostei</taxon>
        <taxon>Acanthomorphata</taxon>
        <taxon>Eupercaria</taxon>
        <taxon>Labriformes</taxon>
        <taxon>Labridae</taxon>
        <taxon>Xyrichtys</taxon>
    </lineage>
</organism>
<accession>A0AAV1G436</accession>
<protein>
    <submittedName>
        <fullName evidence="7">Uncharacterized protein LOC119917590 isoform X2</fullName>
    </submittedName>
</protein>
<dbReference type="Pfam" id="PF07686">
    <property type="entry name" value="V-set"/>
    <property type="match status" value="2"/>
</dbReference>
<evidence type="ECO:0000256" key="3">
    <source>
        <dbReference type="ARBA" id="ARBA00023136"/>
    </source>
</evidence>
<dbReference type="InterPro" id="IPR050671">
    <property type="entry name" value="CD300_family_receptors"/>
</dbReference>
<dbReference type="Gene3D" id="2.60.40.10">
    <property type="entry name" value="Immunoglobulins"/>
    <property type="match status" value="2"/>
</dbReference>
<evidence type="ECO:0000256" key="2">
    <source>
        <dbReference type="ARBA" id="ARBA00022692"/>
    </source>
</evidence>
<dbReference type="InterPro" id="IPR013783">
    <property type="entry name" value="Ig-like_fold"/>
</dbReference>
<dbReference type="PANTHER" id="PTHR11860:SF118">
    <property type="entry name" value="CMRF35-LIKE MOLECULE 3-RELATED"/>
    <property type="match status" value="1"/>
</dbReference>
<dbReference type="SUPFAM" id="SSF48726">
    <property type="entry name" value="Immunoglobulin"/>
    <property type="match status" value="2"/>
</dbReference>
<evidence type="ECO:0000313" key="8">
    <source>
        <dbReference type="Proteomes" id="UP001178508"/>
    </source>
</evidence>
<gene>
    <name evidence="7" type="ORF">XNOV1_A000296</name>
</gene>
<proteinExistence type="predicted"/>
<dbReference type="InterPro" id="IPR003599">
    <property type="entry name" value="Ig_sub"/>
</dbReference>
<dbReference type="PANTHER" id="PTHR11860">
    <property type="entry name" value="POLYMERIC-IMMUNOGLOBULIN RECEPTOR"/>
    <property type="match status" value="1"/>
</dbReference>
<dbReference type="PROSITE" id="PS50835">
    <property type="entry name" value="IG_LIKE"/>
    <property type="match status" value="1"/>
</dbReference>
<name>A0AAV1G436_XYRNO</name>
<keyword evidence="5" id="KW-0732">Signal</keyword>
<evidence type="ECO:0000256" key="4">
    <source>
        <dbReference type="SAM" id="MobiDB-lite"/>
    </source>
</evidence>
<reference evidence="7" key="1">
    <citation type="submission" date="2023-08" db="EMBL/GenBank/DDBJ databases">
        <authorList>
            <person name="Alioto T."/>
            <person name="Alioto T."/>
            <person name="Gomez Garrido J."/>
        </authorList>
    </citation>
    <scope>NUCLEOTIDE SEQUENCE</scope>
</reference>
<keyword evidence="3" id="KW-0472">Membrane</keyword>
<dbReference type="Proteomes" id="UP001178508">
    <property type="component" value="Chromosome 11"/>
</dbReference>
<evidence type="ECO:0000259" key="6">
    <source>
        <dbReference type="PROSITE" id="PS50835"/>
    </source>
</evidence>
<dbReference type="InterPro" id="IPR013106">
    <property type="entry name" value="Ig_V-set"/>
</dbReference>
<keyword evidence="8" id="KW-1185">Reference proteome</keyword>
<feature type="signal peptide" evidence="5">
    <location>
        <begin position="1"/>
        <end position="19"/>
    </location>
</feature>
<sequence>MAFQISFFLIFTGLTGIDSVTTISKVSVEAGQSISIPCLYGPNHKNNVKYLCQGYEWSSCTYAIRTGQPNSDRFSISDDKNQGIFTVTIRPEQTDHYWCFVEMDRRADTGQRFHLSVTTGTPSLYVDQQNLTASEGENVVITCHYSNSGTNKWCRLGGGCIIESTGWMDGTQVNMTSRSNNYFTVEMSGLKTENSGWYYCVRGDHQMPVHLTVNEQPISTGNKLMRAIKNQATTSRGTYHYNSELEEEVKYSPTDHTDKTTRKVQPKAEDDNVIYSTWAQQK</sequence>
<dbReference type="InterPro" id="IPR007110">
    <property type="entry name" value="Ig-like_dom"/>
</dbReference>
<evidence type="ECO:0000313" key="7">
    <source>
        <dbReference type="EMBL" id="CAJ1067313.1"/>
    </source>
</evidence>
<feature type="chain" id="PRO_5043651170" evidence="5">
    <location>
        <begin position="20"/>
        <end position="282"/>
    </location>
</feature>